<name>A0ABQ9JPJ6_9CUCU</name>
<comment type="caution">
    <text evidence="3">The sequence shown here is derived from an EMBL/GenBank/DDBJ whole genome shotgun (WGS) entry which is preliminary data.</text>
</comment>
<feature type="transmembrane region" description="Helical" evidence="2">
    <location>
        <begin position="174"/>
        <end position="197"/>
    </location>
</feature>
<feature type="transmembrane region" description="Helical" evidence="2">
    <location>
        <begin position="132"/>
        <end position="154"/>
    </location>
</feature>
<feature type="transmembrane region" description="Helical" evidence="2">
    <location>
        <begin position="107"/>
        <end position="125"/>
    </location>
</feature>
<sequence>MRTLQDRSDGEKMGENAAAGTQQEGNKSHVTGLMRFFSVESEEMGITSGAAQGIHAATGMLSLQDLWCREFVLKVVQLMIGFVCLAIYSEGLIFLKNSINSMMFPNIVFSSFVIITSAVILSRMLGCAIPEVLIRIFSFLGLILYFAAATVILYECLNSIGEYLLDEMVFRRKLLFATSAISYFNFVVYVVDVYFSVKKAISFENNK</sequence>
<keyword evidence="2" id="KW-0812">Transmembrane</keyword>
<feature type="compositionally biased region" description="Basic and acidic residues" evidence="1">
    <location>
        <begin position="1"/>
        <end position="14"/>
    </location>
</feature>
<dbReference type="EMBL" id="JAPWTJ010000284">
    <property type="protein sequence ID" value="KAJ8980131.1"/>
    <property type="molecule type" value="Genomic_DNA"/>
</dbReference>
<evidence type="ECO:0000256" key="2">
    <source>
        <dbReference type="SAM" id="Phobius"/>
    </source>
</evidence>
<evidence type="ECO:0008006" key="5">
    <source>
        <dbReference type="Google" id="ProtNLM"/>
    </source>
</evidence>
<accession>A0ABQ9JPJ6</accession>
<keyword evidence="2" id="KW-1133">Transmembrane helix</keyword>
<reference evidence="3" key="1">
    <citation type="journal article" date="2023" name="Insect Mol. Biol.">
        <title>Genome sequencing provides insights into the evolution of gene families encoding plant cell wall-degrading enzymes in longhorned beetles.</title>
        <authorList>
            <person name="Shin N.R."/>
            <person name="Okamura Y."/>
            <person name="Kirsch R."/>
            <person name="Pauchet Y."/>
        </authorList>
    </citation>
    <scope>NUCLEOTIDE SEQUENCE</scope>
    <source>
        <strain evidence="3">MMC_N1</strain>
    </source>
</reference>
<proteinExistence type="predicted"/>
<keyword evidence="4" id="KW-1185">Reference proteome</keyword>
<evidence type="ECO:0000256" key="1">
    <source>
        <dbReference type="SAM" id="MobiDB-lite"/>
    </source>
</evidence>
<feature type="transmembrane region" description="Helical" evidence="2">
    <location>
        <begin position="71"/>
        <end position="95"/>
    </location>
</feature>
<organism evidence="3 4">
    <name type="scientific">Molorchus minor</name>
    <dbReference type="NCBI Taxonomy" id="1323400"/>
    <lineage>
        <taxon>Eukaryota</taxon>
        <taxon>Metazoa</taxon>
        <taxon>Ecdysozoa</taxon>
        <taxon>Arthropoda</taxon>
        <taxon>Hexapoda</taxon>
        <taxon>Insecta</taxon>
        <taxon>Pterygota</taxon>
        <taxon>Neoptera</taxon>
        <taxon>Endopterygota</taxon>
        <taxon>Coleoptera</taxon>
        <taxon>Polyphaga</taxon>
        <taxon>Cucujiformia</taxon>
        <taxon>Chrysomeloidea</taxon>
        <taxon>Cerambycidae</taxon>
        <taxon>Lamiinae</taxon>
        <taxon>Monochamini</taxon>
        <taxon>Molorchus</taxon>
    </lineage>
</organism>
<keyword evidence="2" id="KW-0472">Membrane</keyword>
<evidence type="ECO:0000313" key="3">
    <source>
        <dbReference type="EMBL" id="KAJ8980131.1"/>
    </source>
</evidence>
<dbReference type="Proteomes" id="UP001162164">
    <property type="component" value="Unassembled WGS sequence"/>
</dbReference>
<gene>
    <name evidence="3" type="ORF">NQ317_009190</name>
</gene>
<protein>
    <recommendedName>
        <fullName evidence="5">MARVEL domain-containing protein</fullName>
    </recommendedName>
</protein>
<evidence type="ECO:0000313" key="4">
    <source>
        <dbReference type="Proteomes" id="UP001162164"/>
    </source>
</evidence>
<feature type="region of interest" description="Disordered" evidence="1">
    <location>
        <begin position="1"/>
        <end position="25"/>
    </location>
</feature>